<accession>A0ABT6A6Q6</accession>
<feature type="compositionally biased region" description="Polar residues" evidence="1">
    <location>
        <begin position="75"/>
        <end position="93"/>
    </location>
</feature>
<sequence>MDAAEVTAVLDRIIEKLAPTTSRIALAHGTVAAWAEHPLRSHPKDFNQLTALTTGGTTHHYTYAGTDSSDRLAADTTTTDEGPLGNSTTTSGGAQTGFIRDTASTLIGMTSGGKVYDYLTDTQGAPSPRRQRRHQGDSWTYGPAATPAAPPSPSPSATPSPTSTTHTGLYKMGARYYDPQTARPATPTARTALRNNDPPSMQDG</sequence>
<dbReference type="RefSeq" id="WP_276109858.1">
    <property type="nucleotide sequence ID" value="NZ_JARJBB010000007.1"/>
</dbReference>
<dbReference type="EMBL" id="JARJBB010000007">
    <property type="protein sequence ID" value="MDF3300127.1"/>
    <property type="molecule type" value="Genomic_DNA"/>
</dbReference>
<comment type="caution">
    <text evidence="2">The sequence shown here is derived from an EMBL/GenBank/DDBJ whole genome shotgun (WGS) entry which is preliminary data.</text>
</comment>
<feature type="region of interest" description="Disordered" evidence="1">
    <location>
        <begin position="72"/>
        <end position="97"/>
    </location>
</feature>
<name>A0ABT6A6Q6_9ACTN</name>
<organism evidence="2 3">
    <name type="scientific">Streptomyces tropicalis</name>
    <dbReference type="NCBI Taxonomy" id="3034234"/>
    <lineage>
        <taxon>Bacteria</taxon>
        <taxon>Bacillati</taxon>
        <taxon>Actinomycetota</taxon>
        <taxon>Actinomycetes</taxon>
        <taxon>Kitasatosporales</taxon>
        <taxon>Streptomycetaceae</taxon>
        <taxon>Streptomyces</taxon>
    </lineage>
</organism>
<feature type="compositionally biased region" description="Pro residues" evidence="1">
    <location>
        <begin position="148"/>
        <end position="158"/>
    </location>
</feature>
<protein>
    <submittedName>
        <fullName evidence="2">Uncharacterized protein</fullName>
    </submittedName>
</protein>
<keyword evidence="3" id="KW-1185">Reference proteome</keyword>
<feature type="compositionally biased region" description="Low complexity" evidence="1">
    <location>
        <begin position="181"/>
        <end position="192"/>
    </location>
</feature>
<reference evidence="2 3" key="1">
    <citation type="submission" date="2023-03" db="EMBL/GenBank/DDBJ databases">
        <title>Draft genome sequence of Streptomyces sp. K1PA1 isolated from peat swamp forest in Thailand.</title>
        <authorList>
            <person name="Klaysubun C."/>
            <person name="Duangmal K."/>
        </authorList>
    </citation>
    <scope>NUCLEOTIDE SEQUENCE [LARGE SCALE GENOMIC DNA]</scope>
    <source>
        <strain evidence="2 3">K1PA1</strain>
    </source>
</reference>
<feature type="region of interest" description="Disordered" evidence="1">
    <location>
        <begin position="119"/>
        <end position="204"/>
    </location>
</feature>
<dbReference type="Proteomes" id="UP001221150">
    <property type="component" value="Unassembled WGS sequence"/>
</dbReference>
<feature type="compositionally biased region" description="Polar residues" evidence="1">
    <location>
        <begin position="193"/>
        <end position="204"/>
    </location>
</feature>
<proteinExistence type="predicted"/>
<evidence type="ECO:0000313" key="3">
    <source>
        <dbReference type="Proteomes" id="UP001221150"/>
    </source>
</evidence>
<evidence type="ECO:0000313" key="2">
    <source>
        <dbReference type="EMBL" id="MDF3300127.1"/>
    </source>
</evidence>
<gene>
    <name evidence="2" type="ORF">P3H78_16130</name>
</gene>
<evidence type="ECO:0000256" key="1">
    <source>
        <dbReference type="SAM" id="MobiDB-lite"/>
    </source>
</evidence>